<dbReference type="Pfam" id="PF00389">
    <property type="entry name" value="2-Hacid_dh"/>
    <property type="match status" value="1"/>
</dbReference>
<dbReference type="InterPro" id="IPR006140">
    <property type="entry name" value="D-isomer_DH_NAD-bd"/>
</dbReference>
<dbReference type="InterPro" id="IPR045865">
    <property type="entry name" value="ACT-like_dom_sf"/>
</dbReference>
<dbReference type="CDD" id="cd12173">
    <property type="entry name" value="PGDH_4"/>
    <property type="match status" value="1"/>
</dbReference>
<dbReference type="GO" id="GO:0004617">
    <property type="term" value="F:phosphoglycerate dehydrogenase activity"/>
    <property type="evidence" value="ECO:0007669"/>
    <property type="project" value="UniProtKB-UniRule"/>
</dbReference>
<comment type="catalytic activity">
    <reaction evidence="7">
        <text>(R)-2-hydroxyglutarate + NAD(+) = 2-oxoglutarate + NADH + H(+)</text>
        <dbReference type="Rhea" id="RHEA:49612"/>
        <dbReference type="ChEBI" id="CHEBI:15378"/>
        <dbReference type="ChEBI" id="CHEBI:15801"/>
        <dbReference type="ChEBI" id="CHEBI:16810"/>
        <dbReference type="ChEBI" id="CHEBI:57540"/>
        <dbReference type="ChEBI" id="CHEBI:57945"/>
        <dbReference type="EC" id="1.1.1.399"/>
    </reaction>
</comment>
<evidence type="ECO:0000256" key="6">
    <source>
        <dbReference type="ARBA" id="ARBA00023027"/>
    </source>
</evidence>
<evidence type="ECO:0000256" key="4">
    <source>
        <dbReference type="ARBA" id="ARBA00021582"/>
    </source>
</evidence>
<proteinExistence type="inferred from homology"/>
<name>A0A1F2WH70_9ACTN</name>
<comment type="function">
    <text evidence="1">Catalyzes the reversible oxidation of 3-phospho-D-glycerate to 3-phosphonooxypyruvate, the first step of the phosphorylated L-serine biosynthesis pathway. Also catalyzes the reversible oxidation of 2-hydroxyglutarate to 2-oxoglutarate.</text>
</comment>
<dbReference type="FunFam" id="3.30.70.260:FF:000008">
    <property type="entry name" value="D-3-phosphoglycerate dehydrogenase, chloroplastic"/>
    <property type="match status" value="1"/>
</dbReference>
<organism evidence="11 12">
    <name type="scientific">Candidatus Solincola sediminis</name>
    <dbReference type="NCBI Taxonomy" id="1797199"/>
    <lineage>
        <taxon>Bacteria</taxon>
        <taxon>Bacillati</taxon>
        <taxon>Actinomycetota</taxon>
        <taxon>Candidatus Geothermincolia</taxon>
        <taxon>Candidatus Geothermincolales</taxon>
        <taxon>Candidatus Geothermincolaceae</taxon>
        <taxon>Candidatus Solincola</taxon>
    </lineage>
</organism>
<dbReference type="PANTHER" id="PTHR42938:SF47">
    <property type="entry name" value="HYDROXYPYRUVATE REDUCTASE"/>
    <property type="match status" value="1"/>
</dbReference>
<dbReference type="InterPro" id="IPR045626">
    <property type="entry name" value="PGDH_ASB_dom"/>
</dbReference>
<dbReference type="SUPFAM" id="SSF52283">
    <property type="entry name" value="Formate/glycerate dehydrogenase catalytic domain-like"/>
    <property type="match status" value="1"/>
</dbReference>
<dbReference type="STRING" id="1797197.A2Y75_03405"/>
<evidence type="ECO:0000256" key="3">
    <source>
        <dbReference type="ARBA" id="ARBA00005854"/>
    </source>
</evidence>
<keyword evidence="5 9" id="KW-0560">Oxidoreductase</keyword>
<dbReference type="Gene3D" id="3.30.1330.90">
    <property type="entry name" value="D-3-phosphoglycerate dehydrogenase, domain 3"/>
    <property type="match status" value="1"/>
</dbReference>
<dbReference type="Pfam" id="PF19304">
    <property type="entry name" value="PGDH_inter"/>
    <property type="match status" value="1"/>
</dbReference>
<comment type="catalytic activity">
    <reaction evidence="8 9">
        <text>(2R)-3-phosphoglycerate + NAD(+) = 3-phosphooxypyruvate + NADH + H(+)</text>
        <dbReference type="Rhea" id="RHEA:12641"/>
        <dbReference type="ChEBI" id="CHEBI:15378"/>
        <dbReference type="ChEBI" id="CHEBI:18110"/>
        <dbReference type="ChEBI" id="CHEBI:57540"/>
        <dbReference type="ChEBI" id="CHEBI:57945"/>
        <dbReference type="ChEBI" id="CHEBI:58272"/>
        <dbReference type="EC" id="1.1.1.95"/>
    </reaction>
</comment>
<evidence type="ECO:0000313" key="12">
    <source>
        <dbReference type="Proteomes" id="UP000177876"/>
    </source>
</evidence>
<dbReference type="InterPro" id="IPR029752">
    <property type="entry name" value="D-isomer_DH_CS1"/>
</dbReference>
<dbReference type="GO" id="GO:0051287">
    <property type="term" value="F:NAD binding"/>
    <property type="evidence" value="ECO:0007669"/>
    <property type="project" value="UniProtKB-UniRule"/>
</dbReference>
<dbReference type="InterPro" id="IPR036291">
    <property type="entry name" value="NAD(P)-bd_dom_sf"/>
</dbReference>
<protein>
    <recommendedName>
        <fullName evidence="4 9">D-3-phosphoglycerate dehydrogenase</fullName>
        <ecNumber evidence="9">1.1.1.95</ecNumber>
    </recommendedName>
</protein>
<evidence type="ECO:0000256" key="1">
    <source>
        <dbReference type="ARBA" id="ARBA00003800"/>
    </source>
</evidence>
<dbReference type="Pfam" id="PF01842">
    <property type="entry name" value="ACT"/>
    <property type="match status" value="1"/>
</dbReference>
<dbReference type="PROSITE" id="PS00670">
    <property type="entry name" value="D_2_HYDROXYACID_DH_2"/>
    <property type="match status" value="1"/>
</dbReference>
<evidence type="ECO:0000256" key="7">
    <source>
        <dbReference type="ARBA" id="ARBA00048126"/>
    </source>
</evidence>
<dbReference type="PROSITE" id="PS00671">
    <property type="entry name" value="D_2_HYDROXYACID_DH_3"/>
    <property type="match status" value="1"/>
</dbReference>
<sequence>MRVLVKEKIAEAGIDVLRQDFEVDFLPEMSREEMLKEIGGYDGLIVRSGTDVNAEVIQAATNMRVIGRAGVGVDNIDVEAASKRGIMVINAPQSNIISAAEQTMALLMALCRDLPDAVNSLRDKKWDRKRFEGVELYHKVMGIIGLGRIGSLVAQRCAAFGMHVVAYDPYISDERAKKQGVELLSNLDDVLNRADFISVHLPKTNETYHLLSDEEFARMKDGVRLLNVARGGVIDEEALARALDSGKVAGAALDVFENEPAVDNPLIGHSGVIATPHLGASTQEAQDRAGVMIAEQVRAALNGEFVANVVNLPVPAEVDEDVKAFMPLAEKLGLLLTHLVEGHVDEIEVEYLGGLASYETGVLTVAVLKGFFEKIVSEPVNYINASIFAKERGLTVRETKSESTRDYVNLIMTRGKRDGDQVAVGGTLVGLTNSERFVHVYEYDIDLGPSQYMAFFRYADIPGMIGKIGTILGDNDINIAHMQVGRRKIGGEAVMGLNVDTPIPEAVMDAIRRTPKVKDSKFITLW</sequence>
<dbReference type="InterPro" id="IPR029009">
    <property type="entry name" value="ASB_dom_sf"/>
</dbReference>
<dbReference type="CDD" id="cd04902">
    <property type="entry name" value="ACT_3PGDH-xct"/>
    <property type="match status" value="1"/>
</dbReference>
<dbReference type="GO" id="GO:0006564">
    <property type="term" value="P:L-serine biosynthetic process"/>
    <property type="evidence" value="ECO:0007669"/>
    <property type="project" value="UniProtKB-UniRule"/>
</dbReference>
<dbReference type="EMBL" id="MELK01000048">
    <property type="protein sequence ID" value="OFW56197.1"/>
    <property type="molecule type" value="Genomic_DNA"/>
</dbReference>
<feature type="domain" description="ACT" evidence="10">
    <location>
        <begin position="453"/>
        <end position="525"/>
    </location>
</feature>
<dbReference type="SUPFAM" id="SSF51735">
    <property type="entry name" value="NAD(P)-binding Rossmann-fold domains"/>
    <property type="match status" value="1"/>
</dbReference>
<keyword evidence="9" id="KW-0028">Amino-acid biosynthesis</keyword>
<comment type="caution">
    <text evidence="11">The sequence shown here is derived from an EMBL/GenBank/DDBJ whole genome shotgun (WGS) entry which is preliminary data.</text>
</comment>
<dbReference type="Gene3D" id="3.30.70.260">
    <property type="match status" value="1"/>
</dbReference>
<keyword evidence="6 9" id="KW-0520">NAD</keyword>
<dbReference type="PROSITE" id="PS00065">
    <property type="entry name" value="D_2_HYDROXYACID_DH_1"/>
    <property type="match status" value="1"/>
</dbReference>
<dbReference type="EC" id="1.1.1.95" evidence="9"/>
<dbReference type="Gene3D" id="3.40.50.720">
    <property type="entry name" value="NAD(P)-binding Rossmann-like Domain"/>
    <property type="match status" value="2"/>
</dbReference>
<evidence type="ECO:0000256" key="9">
    <source>
        <dbReference type="RuleBase" id="RU363003"/>
    </source>
</evidence>
<comment type="similarity">
    <text evidence="3 9">Belongs to the D-isomer specific 2-hydroxyacid dehydrogenase family.</text>
</comment>
<dbReference type="InterPro" id="IPR029753">
    <property type="entry name" value="D-isomer_DH_CS"/>
</dbReference>
<evidence type="ECO:0000256" key="5">
    <source>
        <dbReference type="ARBA" id="ARBA00023002"/>
    </source>
</evidence>
<evidence type="ECO:0000256" key="8">
    <source>
        <dbReference type="ARBA" id="ARBA00048731"/>
    </source>
</evidence>
<reference evidence="11 12" key="1">
    <citation type="journal article" date="2016" name="Nat. Commun.">
        <title>Thousands of microbial genomes shed light on interconnected biogeochemical processes in an aquifer system.</title>
        <authorList>
            <person name="Anantharaman K."/>
            <person name="Brown C.T."/>
            <person name="Hug L.A."/>
            <person name="Sharon I."/>
            <person name="Castelle C.J."/>
            <person name="Probst A.J."/>
            <person name="Thomas B.C."/>
            <person name="Singh A."/>
            <person name="Wilkins M.J."/>
            <person name="Karaoz U."/>
            <person name="Brodie E.L."/>
            <person name="Williams K.H."/>
            <person name="Hubbard S.S."/>
            <person name="Banfield J.F."/>
        </authorList>
    </citation>
    <scope>NUCLEOTIDE SEQUENCE [LARGE SCALE GENOMIC DNA]</scope>
</reference>
<dbReference type="SUPFAM" id="SSF55021">
    <property type="entry name" value="ACT-like"/>
    <property type="match status" value="1"/>
</dbReference>
<keyword evidence="9" id="KW-0718">Serine biosynthesis</keyword>
<accession>A0A1F2WH70</accession>
<dbReference type="InterPro" id="IPR006139">
    <property type="entry name" value="D-isomer_2_OHA_DH_cat_dom"/>
</dbReference>
<gene>
    <name evidence="11" type="ORF">A2Y75_03405</name>
</gene>
<evidence type="ECO:0000313" key="11">
    <source>
        <dbReference type="EMBL" id="OFW56197.1"/>
    </source>
</evidence>
<dbReference type="PROSITE" id="PS51671">
    <property type="entry name" value="ACT"/>
    <property type="match status" value="1"/>
</dbReference>
<dbReference type="FunFam" id="3.30.1330.90:FF:000003">
    <property type="entry name" value="D-3-phosphoglycerate dehydrogenase"/>
    <property type="match status" value="1"/>
</dbReference>
<evidence type="ECO:0000256" key="2">
    <source>
        <dbReference type="ARBA" id="ARBA00005216"/>
    </source>
</evidence>
<dbReference type="PANTHER" id="PTHR42938">
    <property type="entry name" value="FORMATE DEHYDROGENASE 1"/>
    <property type="match status" value="1"/>
</dbReference>
<dbReference type="Pfam" id="PF02826">
    <property type="entry name" value="2-Hacid_dh_C"/>
    <property type="match status" value="1"/>
</dbReference>
<evidence type="ECO:0000259" key="10">
    <source>
        <dbReference type="PROSITE" id="PS51671"/>
    </source>
</evidence>
<dbReference type="InterPro" id="IPR006236">
    <property type="entry name" value="PGDH"/>
</dbReference>
<dbReference type="SUPFAM" id="SSF143548">
    <property type="entry name" value="Serine metabolism enzymes domain"/>
    <property type="match status" value="1"/>
</dbReference>
<comment type="pathway">
    <text evidence="2 9">Amino-acid biosynthesis; L-serine biosynthesis; L-serine from 3-phospho-D-glycerate: step 1/3.</text>
</comment>
<dbReference type="NCBIfam" id="TIGR01327">
    <property type="entry name" value="PGDH"/>
    <property type="match status" value="1"/>
</dbReference>
<dbReference type="Proteomes" id="UP000177876">
    <property type="component" value="Unassembled WGS sequence"/>
</dbReference>
<dbReference type="UniPathway" id="UPA00135">
    <property type="reaction ID" value="UER00196"/>
</dbReference>
<dbReference type="AlphaFoldDB" id="A0A1F2WH70"/>
<dbReference type="FunFam" id="3.40.50.720:FF:000021">
    <property type="entry name" value="D-3-phosphoglycerate dehydrogenase"/>
    <property type="match status" value="1"/>
</dbReference>
<dbReference type="InterPro" id="IPR002912">
    <property type="entry name" value="ACT_dom"/>
</dbReference>